<dbReference type="Gene3D" id="2.40.50.100">
    <property type="match status" value="1"/>
</dbReference>
<dbReference type="InterPro" id="IPR036625">
    <property type="entry name" value="E3-bd_dom_sf"/>
</dbReference>
<organism evidence="4 5">
    <name type="scientific">Arachis hypogaea</name>
    <name type="common">Peanut</name>
    <dbReference type="NCBI Taxonomy" id="3818"/>
    <lineage>
        <taxon>Eukaryota</taxon>
        <taxon>Viridiplantae</taxon>
        <taxon>Streptophyta</taxon>
        <taxon>Embryophyta</taxon>
        <taxon>Tracheophyta</taxon>
        <taxon>Spermatophyta</taxon>
        <taxon>Magnoliopsida</taxon>
        <taxon>eudicotyledons</taxon>
        <taxon>Gunneridae</taxon>
        <taxon>Pentapetalae</taxon>
        <taxon>rosids</taxon>
        <taxon>fabids</taxon>
        <taxon>Fabales</taxon>
        <taxon>Fabaceae</taxon>
        <taxon>Papilionoideae</taxon>
        <taxon>50 kb inversion clade</taxon>
        <taxon>dalbergioids sensu lato</taxon>
        <taxon>Dalbergieae</taxon>
        <taxon>Pterocarpus clade</taxon>
        <taxon>Arachis</taxon>
    </lineage>
</organism>
<protein>
    <recommendedName>
        <fullName evidence="3">Peripheral subunit-binding (PSBD) domain-containing protein</fullName>
    </recommendedName>
</protein>
<dbReference type="EMBL" id="SDMP01000009">
    <property type="protein sequence ID" value="RYR38615.1"/>
    <property type="molecule type" value="Genomic_DNA"/>
</dbReference>
<feature type="compositionally biased region" description="Basic and acidic residues" evidence="2">
    <location>
        <begin position="132"/>
        <end position="144"/>
    </location>
</feature>
<evidence type="ECO:0000259" key="3">
    <source>
        <dbReference type="PROSITE" id="PS51826"/>
    </source>
</evidence>
<feature type="domain" description="Peripheral subunit-binding (PSBD)" evidence="3">
    <location>
        <begin position="151"/>
        <end position="188"/>
    </location>
</feature>
<dbReference type="PANTHER" id="PTHR23151">
    <property type="entry name" value="DIHYDROLIPOAMIDE ACETYL/SUCCINYL-TRANSFERASE-RELATED"/>
    <property type="match status" value="1"/>
</dbReference>
<evidence type="ECO:0000313" key="4">
    <source>
        <dbReference type="EMBL" id="RYR38615.1"/>
    </source>
</evidence>
<dbReference type="Gene3D" id="4.10.320.10">
    <property type="entry name" value="E3-binding domain"/>
    <property type="match status" value="1"/>
</dbReference>
<evidence type="ECO:0000313" key="5">
    <source>
        <dbReference type="Proteomes" id="UP000289738"/>
    </source>
</evidence>
<dbReference type="PANTHER" id="PTHR23151:SF90">
    <property type="entry name" value="DIHYDROLIPOYLLYSINE-RESIDUE ACETYLTRANSFERASE COMPONENT OF PYRUVATE DEHYDROGENASE COMPLEX, MITOCHONDRIAL-RELATED"/>
    <property type="match status" value="1"/>
</dbReference>
<comment type="caution">
    <text evidence="4">The sequence shown here is derived from an EMBL/GenBank/DDBJ whole genome shotgun (WGS) entry which is preliminary data.</text>
</comment>
<dbReference type="InterPro" id="IPR045257">
    <property type="entry name" value="E2/Pdx1"/>
</dbReference>
<dbReference type="STRING" id="3818.A0A445BIV0"/>
<name>A0A445BIV0_ARAHY</name>
<proteinExistence type="inferred from homology"/>
<dbReference type="GO" id="GO:0005739">
    <property type="term" value="C:mitochondrion"/>
    <property type="evidence" value="ECO:0007669"/>
    <property type="project" value="TreeGrafter"/>
</dbReference>
<dbReference type="GO" id="GO:0045254">
    <property type="term" value="C:pyruvate dehydrogenase complex"/>
    <property type="evidence" value="ECO:0007669"/>
    <property type="project" value="InterPro"/>
</dbReference>
<feature type="compositionally biased region" description="Polar residues" evidence="2">
    <location>
        <begin position="119"/>
        <end position="131"/>
    </location>
</feature>
<sequence length="275" mass="29342">MVLLVRYLHKFQGRSQQLPGSTLDIKSEINPVLNPRAAGPEGSLIGMPGITDHVLFLIFLAKILVLDGSKDVPVGQPIAITLGSRYLAKILAPEGSKEVAVGQPIAITVEDAGDIEVVKNSSGSRSASKNEQITKHETKTEVKPQKTSSKRISPSAKLLISEYGLDASTINVSGPHGTLLKGNVLSAIKSGKLIPKPYSAKKKASPSQSHQQSAASPESKSASASKQSDAYEDLPNSQIRKVGLMNFLLNKRKAPQIFLEACCILVRSILASLFV</sequence>
<dbReference type="PROSITE" id="PS51826">
    <property type="entry name" value="PSBD"/>
    <property type="match status" value="1"/>
</dbReference>
<dbReference type="InterPro" id="IPR004167">
    <property type="entry name" value="PSBD"/>
</dbReference>
<comment type="similarity">
    <text evidence="1">Belongs to the 2-oxoacid dehydrogenase family.</text>
</comment>
<feature type="region of interest" description="Disordered" evidence="2">
    <location>
        <begin position="198"/>
        <end position="232"/>
    </location>
</feature>
<dbReference type="GO" id="GO:0016746">
    <property type="term" value="F:acyltransferase activity"/>
    <property type="evidence" value="ECO:0007669"/>
    <property type="project" value="InterPro"/>
</dbReference>
<reference evidence="4 5" key="1">
    <citation type="submission" date="2019-01" db="EMBL/GenBank/DDBJ databases">
        <title>Sequencing of cultivated peanut Arachis hypogaea provides insights into genome evolution and oil improvement.</title>
        <authorList>
            <person name="Chen X."/>
        </authorList>
    </citation>
    <scope>NUCLEOTIDE SEQUENCE [LARGE SCALE GENOMIC DNA]</scope>
    <source>
        <strain evidence="5">cv. Fuhuasheng</strain>
        <tissue evidence="4">Leaves</tissue>
    </source>
</reference>
<evidence type="ECO:0000256" key="1">
    <source>
        <dbReference type="ARBA" id="ARBA00007317"/>
    </source>
</evidence>
<gene>
    <name evidence="4" type="ORF">Ahy_A09g043701</name>
</gene>
<feature type="region of interest" description="Disordered" evidence="2">
    <location>
        <begin position="119"/>
        <end position="153"/>
    </location>
</feature>
<dbReference type="Proteomes" id="UP000289738">
    <property type="component" value="Chromosome A09"/>
</dbReference>
<evidence type="ECO:0000256" key="2">
    <source>
        <dbReference type="SAM" id="MobiDB-lite"/>
    </source>
</evidence>
<accession>A0A445BIV0</accession>
<dbReference type="Pfam" id="PF02817">
    <property type="entry name" value="E3_binding"/>
    <property type="match status" value="1"/>
</dbReference>
<dbReference type="GO" id="GO:0006086">
    <property type="term" value="P:pyruvate decarboxylation to acetyl-CoA"/>
    <property type="evidence" value="ECO:0007669"/>
    <property type="project" value="InterPro"/>
</dbReference>
<dbReference type="SUPFAM" id="SSF47005">
    <property type="entry name" value="Peripheral subunit-binding domain of 2-oxo acid dehydrogenase complex"/>
    <property type="match status" value="1"/>
</dbReference>
<feature type="compositionally biased region" description="Low complexity" evidence="2">
    <location>
        <begin position="205"/>
        <end position="228"/>
    </location>
</feature>
<dbReference type="AlphaFoldDB" id="A0A445BIV0"/>
<keyword evidence="5" id="KW-1185">Reference proteome</keyword>